<organism evidence="2">
    <name type="scientific">Paenibacillus sp. AN1007</name>
    <dbReference type="NCBI Taxonomy" id="3151385"/>
    <lineage>
        <taxon>Bacteria</taxon>
        <taxon>Bacillati</taxon>
        <taxon>Bacillota</taxon>
        <taxon>Bacilli</taxon>
        <taxon>Bacillales</taxon>
        <taxon>Paenibacillaceae</taxon>
        <taxon>Paenibacillus</taxon>
    </lineage>
</organism>
<dbReference type="InterPro" id="IPR039143">
    <property type="entry name" value="GNPNAT1-like"/>
</dbReference>
<proteinExistence type="predicted"/>
<dbReference type="GO" id="GO:0008080">
    <property type="term" value="F:N-acetyltransferase activity"/>
    <property type="evidence" value="ECO:0007669"/>
    <property type="project" value="TreeGrafter"/>
</dbReference>
<protein>
    <submittedName>
        <fullName evidence="2">GNAT family N-acetyltransferase</fullName>
    </submittedName>
</protein>
<dbReference type="PROSITE" id="PS51186">
    <property type="entry name" value="GNAT"/>
    <property type="match status" value="1"/>
</dbReference>
<dbReference type="Gene3D" id="3.40.630.30">
    <property type="match status" value="1"/>
</dbReference>
<dbReference type="AlphaFoldDB" id="A0AAU8NHG7"/>
<gene>
    <name evidence="2" type="ORF">ABXS70_09835</name>
</gene>
<dbReference type="InterPro" id="IPR000182">
    <property type="entry name" value="GNAT_dom"/>
</dbReference>
<evidence type="ECO:0000313" key="2">
    <source>
        <dbReference type="EMBL" id="XCP96974.1"/>
    </source>
</evidence>
<name>A0AAU8NHG7_9BACL</name>
<accession>A0AAU8NHG7</accession>
<dbReference type="CDD" id="cd04301">
    <property type="entry name" value="NAT_SF"/>
    <property type="match status" value="1"/>
</dbReference>
<dbReference type="Pfam" id="PF13508">
    <property type="entry name" value="Acetyltransf_7"/>
    <property type="match status" value="1"/>
</dbReference>
<dbReference type="EMBL" id="CP159992">
    <property type="protein sequence ID" value="XCP96974.1"/>
    <property type="molecule type" value="Genomic_DNA"/>
</dbReference>
<dbReference type="PANTHER" id="PTHR13355">
    <property type="entry name" value="GLUCOSAMINE 6-PHOSPHATE N-ACETYLTRANSFERASE"/>
    <property type="match status" value="1"/>
</dbReference>
<dbReference type="PANTHER" id="PTHR13355:SF15">
    <property type="entry name" value="GCN5-RELATED N-ACETYLTRANSFERASE 3, CHLOROPLASTIC"/>
    <property type="match status" value="1"/>
</dbReference>
<dbReference type="SUPFAM" id="SSF55729">
    <property type="entry name" value="Acyl-CoA N-acyltransferases (Nat)"/>
    <property type="match status" value="1"/>
</dbReference>
<dbReference type="RefSeq" id="WP_342551391.1">
    <property type="nucleotide sequence ID" value="NZ_CP159992.1"/>
</dbReference>
<feature type="domain" description="N-acetyltransferase" evidence="1">
    <location>
        <begin position="1"/>
        <end position="130"/>
    </location>
</feature>
<dbReference type="InterPro" id="IPR016181">
    <property type="entry name" value="Acyl_CoA_acyltransferase"/>
</dbReference>
<evidence type="ECO:0000259" key="1">
    <source>
        <dbReference type="PROSITE" id="PS51186"/>
    </source>
</evidence>
<reference evidence="2" key="1">
    <citation type="submission" date="2024-05" db="EMBL/GenBank/DDBJ databases">
        <title>Draft genome assemblies of 36 bacteria isolated from hibernating arctic ground squirrels.</title>
        <authorList>
            <person name="McKee H."/>
            <person name="Mullen L."/>
            <person name="Drown D.M."/>
            <person name="Duddleston K.N."/>
        </authorList>
    </citation>
    <scope>NUCLEOTIDE SEQUENCE</scope>
    <source>
        <strain evidence="2">AN1007</strain>
    </source>
</reference>
<sequence>MLIHINLEIRDEEVPSLREAIGWERRDDDYPTLFQRCNFWAGARDPEGVLIAFGYIAGTGLEHGYMEDIIVHPKYQRRGIGQQLVNELLNESTVRGLRIVTLTYSRVHKAFYEKCGFAPTHAGIWKEDPM</sequence>